<dbReference type="STRING" id="858893.H6C240"/>
<evidence type="ECO:0000256" key="1">
    <source>
        <dbReference type="RuleBase" id="RU000487"/>
    </source>
</evidence>
<dbReference type="FunFam" id="3.30.420.40:FF:000058">
    <property type="entry name" value="Putative actin-related protein 5"/>
    <property type="match status" value="1"/>
</dbReference>
<dbReference type="CDD" id="cd13395">
    <property type="entry name" value="ASKHA_NBD_Arp4_ACTL6-like"/>
    <property type="match status" value="1"/>
</dbReference>
<dbReference type="HOGENOM" id="CLU_027965_6_2_1"/>
<gene>
    <name evidence="2" type="ORF">HMPREF1120_05889</name>
</gene>
<dbReference type="OMA" id="MTEAPWN"/>
<dbReference type="GeneID" id="20310528"/>
<dbReference type="InterPro" id="IPR004001">
    <property type="entry name" value="Actin_CS"/>
</dbReference>
<dbReference type="PROSITE" id="PS00432">
    <property type="entry name" value="ACTINS_2"/>
    <property type="match status" value="1"/>
</dbReference>
<dbReference type="AlphaFoldDB" id="H6C240"/>
<reference evidence="2" key="1">
    <citation type="submission" date="2011-07" db="EMBL/GenBank/DDBJ databases">
        <title>The Genome Sequence of Exophiala (Wangiella) dermatitidis NIH/UT8656.</title>
        <authorList>
            <consortium name="The Broad Institute Genome Sequencing Platform"/>
            <person name="Cuomo C."/>
            <person name="Wang Z."/>
            <person name="Hunicke-Smith S."/>
            <person name="Szanislo P.J."/>
            <person name="Earl A."/>
            <person name="Young S.K."/>
            <person name="Zeng Q."/>
            <person name="Gargeya S."/>
            <person name="Fitzgerald M."/>
            <person name="Haas B."/>
            <person name="Abouelleil A."/>
            <person name="Alvarado L."/>
            <person name="Arachchi H.M."/>
            <person name="Berlin A."/>
            <person name="Brown A."/>
            <person name="Chapman S.B."/>
            <person name="Chen Z."/>
            <person name="Dunbar C."/>
            <person name="Freedman E."/>
            <person name="Gearin G."/>
            <person name="Gellesch M."/>
            <person name="Goldberg J."/>
            <person name="Griggs A."/>
            <person name="Gujja S."/>
            <person name="Heiman D."/>
            <person name="Howarth C."/>
            <person name="Larson L."/>
            <person name="Lui A."/>
            <person name="MacDonald P.J.P."/>
            <person name="Montmayeur A."/>
            <person name="Murphy C."/>
            <person name="Neiman D."/>
            <person name="Pearson M."/>
            <person name="Priest M."/>
            <person name="Roberts A."/>
            <person name="Saif S."/>
            <person name="Shea T."/>
            <person name="Shenoy N."/>
            <person name="Sisk P."/>
            <person name="Stolte C."/>
            <person name="Sykes S."/>
            <person name="Wortman J."/>
            <person name="Nusbaum C."/>
            <person name="Birren B."/>
        </authorList>
    </citation>
    <scope>NUCLEOTIDE SEQUENCE</scope>
    <source>
        <strain evidence="2">NIH/UT8656</strain>
    </source>
</reference>
<dbReference type="VEuPathDB" id="FungiDB:HMPREF1120_05889"/>
<name>H6C240_EXODN</name>
<dbReference type="SUPFAM" id="SSF53067">
    <property type="entry name" value="Actin-like ATPase domain"/>
    <property type="match status" value="2"/>
</dbReference>
<dbReference type="FunCoup" id="H6C240">
    <property type="interactions" value="283"/>
</dbReference>
<dbReference type="Proteomes" id="UP000007304">
    <property type="component" value="Unassembled WGS sequence"/>
</dbReference>
<dbReference type="PANTHER" id="PTHR11937">
    <property type="entry name" value="ACTIN"/>
    <property type="match status" value="1"/>
</dbReference>
<dbReference type="Pfam" id="PF00022">
    <property type="entry name" value="Actin"/>
    <property type="match status" value="1"/>
</dbReference>
<protein>
    <submittedName>
        <fullName evidence="2">Actin-like protein 4</fullName>
    </submittedName>
</protein>
<evidence type="ECO:0000313" key="2">
    <source>
        <dbReference type="EMBL" id="EHY57866.1"/>
    </source>
</evidence>
<dbReference type="OrthoDB" id="5132116at2759"/>
<dbReference type="InterPro" id="IPR004000">
    <property type="entry name" value="Actin"/>
</dbReference>
<dbReference type="Gene3D" id="3.90.640.10">
    <property type="entry name" value="Actin, Chain A, domain 4"/>
    <property type="match status" value="1"/>
</dbReference>
<dbReference type="InterPro" id="IPR043129">
    <property type="entry name" value="ATPase_NBD"/>
</dbReference>
<proteinExistence type="inferred from homology"/>
<dbReference type="EMBL" id="JH226134">
    <property type="protein sequence ID" value="EHY57866.1"/>
    <property type="molecule type" value="Genomic_DNA"/>
</dbReference>
<evidence type="ECO:0000313" key="3">
    <source>
        <dbReference type="Proteomes" id="UP000007304"/>
    </source>
</evidence>
<dbReference type="InParanoid" id="H6C240"/>
<dbReference type="Gene3D" id="3.30.420.40">
    <property type="match status" value="4"/>
</dbReference>
<keyword evidence="3" id="KW-1185">Reference proteome</keyword>
<comment type="similarity">
    <text evidence="1">Belongs to the actin family.</text>
</comment>
<dbReference type="eggNOG" id="KOG0679">
    <property type="taxonomic scope" value="Eukaryota"/>
</dbReference>
<dbReference type="RefSeq" id="XP_009158327.1">
    <property type="nucleotide sequence ID" value="XM_009160079.1"/>
</dbReference>
<organism evidence="2 3">
    <name type="scientific">Exophiala dermatitidis (strain ATCC 34100 / CBS 525.76 / NIH/UT8656)</name>
    <name type="common">Black yeast</name>
    <name type="synonym">Wangiella dermatitidis</name>
    <dbReference type="NCBI Taxonomy" id="858893"/>
    <lineage>
        <taxon>Eukaryota</taxon>
        <taxon>Fungi</taxon>
        <taxon>Dikarya</taxon>
        <taxon>Ascomycota</taxon>
        <taxon>Pezizomycotina</taxon>
        <taxon>Eurotiomycetes</taxon>
        <taxon>Chaetothyriomycetidae</taxon>
        <taxon>Chaetothyriales</taxon>
        <taxon>Herpotrichiellaceae</taxon>
        <taxon>Exophiala</taxon>
    </lineage>
</organism>
<dbReference type="SMART" id="SM00268">
    <property type="entry name" value="ACTIN"/>
    <property type="match status" value="1"/>
</dbReference>
<accession>H6C240</accession>
<sequence length="479" mass="52557">MATTGLTSRDEPKTAEYAGDEVSALVLDPGFSSVRAGFAGEDTPKSIVPSFYASTSSGRYFGDHVIDVPREDVEIQNPINRDGIVEDWEAAEALWKYSFASSLTGARPNKALTEWLNDPKSVPDLQKAMAEAEDTERCLEDHPLFMTEPAWNTTKNREKCAEIALESWAAPAFYLGRTGVMAAFAAGRPSALVIDFGATQVSVTPVHDGMVLKKGVMRSNIGGNYLSSQVRSMLASHEPNPIALTPHYLVASKQAVDAGQPANFVPRVFPPGFQAPRPSFRRYQEEKVVLEFKEIVLQAWTNPNTPFRGQGEALTREQHQQYAHPFEFPDGYNQSFSTEGFRLVESLFDGQCYYPPPAGSEEEASLYPAPEPQGTIPGLVKASLGQVDVDIRPLLLGNVVITGAGSLIRGLPDRIQLELTKMYPSARVRIHASGMSVERKFGSWIGGSIVASLGTFHQMWISKKEYEEHGAGIVEKRCK</sequence>